<evidence type="ECO:0000313" key="2">
    <source>
        <dbReference type="Proteomes" id="UP000198412"/>
    </source>
</evidence>
<protein>
    <submittedName>
        <fullName evidence="1">Uncharacterized protein</fullName>
    </submittedName>
</protein>
<dbReference type="RefSeq" id="WP_089377244.1">
    <property type="nucleotide sequence ID" value="NZ_FZNX01000001.1"/>
</dbReference>
<organism evidence="1 2">
    <name type="scientific">Lutibacter flavus</name>
    <dbReference type="NCBI Taxonomy" id="691689"/>
    <lineage>
        <taxon>Bacteria</taxon>
        <taxon>Pseudomonadati</taxon>
        <taxon>Bacteroidota</taxon>
        <taxon>Flavobacteriia</taxon>
        <taxon>Flavobacteriales</taxon>
        <taxon>Flavobacteriaceae</taxon>
        <taxon>Lutibacter</taxon>
    </lineage>
</organism>
<sequence>MQYRALSYLTCHKGKLSTSACIPIQAKRNRNVVLENFYFPKASFYSTKLPKQLFGADLVLNCSLEQFNYGDAFGKN</sequence>
<proteinExistence type="predicted"/>
<dbReference type="AlphaFoldDB" id="A0A238VRR1"/>
<gene>
    <name evidence="1" type="ORF">SAMN04488111_0950</name>
</gene>
<name>A0A238VRR1_9FLAO</name>
<reference evidence="2" key="1">
    <citation type="submission" date="2017-06" db="EMBL/GenBank/DDBJ databases">
        <authorList>
            <person name="Varghese N."/>
            <person name="Submissions S."/>
        </authorList>
    </citation>
    <scope>NUCLEOTIDE SEQUENCE [LARGE SCALE GENOMIC DNA]</scope>
    <source>
        <strain evidence="2">DSM 27993</strain>
    </source>
</reference>
<dbReference type="EMBL" id="FZNX01000001">
    <property type="protein sequence ID" value="SNR37022.1"/>
    <property type="molecule type" value="Genomic_DNA"/>
</dbReference>
<accession>A0A238VRR1</accession>
<keyword evidence="2" id="KW-1185">Reference proteome</keyword>
<evidence type="ECO:0000313" key="1">
    <source>
        <dbReference type="EMBL" id="SNR37022.1"/>
    </source>
</evidence>
<dbReference type="Proteomes" id="UP000198412">
    <property type="component" value="Unassembled WGS sequence"/>
</dbReference>